<dbReference type="InterPro" id="IPR022761">
    <property type="entry name" value="Fumarate_lyase_N"/>
</dbReference>
<evidence type="ECO:0000313" key="6">
    <source>
        <dbReference type="Proteomes" id="UP000265964"/>
    </source>
</evidence>
<dbReference type="Pfam" id="PF00206">
    <property type="entry name" value="Lyase_1"/>
    <property type="match status" value="1"/>
</dbReference>
<dbReference type="PANTHER" id="PTHR43172">
    <property type="entry name" value="ADENYLOSUCCINATE LYASE"/>
    <property type="match status" value="1"/>
</dbReference>
<evidence type="ECO:0000256" key="2">
    <source>
        <dbReference type="NCBIfam" id="TIGR00928"/>
    </source>
</evidence>
<dbReference type="NCBIfam" id="TIGR00928">
    <property type="entry name" value="purB"/>
    <property type="match status" value="1"/>
</dbReference>
<dbReference type="RefSeq" id="WP_119534353.1">
    <property type="nucleotide sequence ID" value="NZ_NRJF01000054.1"/>
</dbReference>
<organism evidence="5 6">
    <name type="scientific">Psittacicella gerlachiana</name>
    <dbReference type="NCBI Taxonomy" id="2028574"/>
    <lineage>
        <taxon>Bacteria</taxon>
        <taxon>Pseudomonadati</taxon>
        <taxon>Pseudomonadota</taxon>
        <taxon>Gammaproteobacteria</taxon>
        <taxon>Pasteurellales</taxon>
        <taxon>Psittacicellaceae</taxon>
        <taxon>Psittacicella</taxon>
    </lineage>
</organism>
<dbReference type="OrthoDB" id="9768878at2"/>
<dbReference type="EMBL" id="NRJF01000054">
    <property type="protein sequence ID" value="RIY36798.1"/>
    <property type="molecule type" value="Genomic_DNA"/>
</dbReference>
<evidence type="ECO:0000313" key="5">
    <source>
        <dbReference type="EMBL" id="RIY36798.1"/>
    </source>
</evidence>
<protein>
    <recommendedName>
        <fullName evidence="2 3">Adenylosuccinate lyase</fullName>
        <shortName evidence="3">ASL</shortName>
        <ecNumber evidence="2 3">4.3.2.2</ecNumber>
    </recommendedName>
    <alternativeName>
        <fullName evidence="3">Adenylosuccinase</fullName>
    </alternativeName>
</protein>
<comment type="pathway">
    <text evidence="3">Purine metabolism; IMP biosynthesis via de novo pathway; 5-amino-1-(5-phospho-D-ribosyl)imidazole-4-carboxamide from 5-amino-1-(5-phospho-D-ribosyl)imidazole-4-carboxylate: step 2/2.</text>
</comment>
<keyword evidence="3" id="KW-0658">Purine biosynthesis</keyword>
<dbReference type="GO" id="GO:0006189">
    <property type="term" value="P:'de novo' IMP biosynthetic process"/>
    <property type="evidence" value="ECO:0007669"/>
    <property type="project" value="UniProtKB-UniPathway"/>
</dbReference>
<comment type="pathway">
    <text evidence="3">Purine metabolism; AMP biosynthesis via de novo pathway; AMP from IMP: step 2/2.</text>
</comment>
<feature type="domain" description="Adenylosuccinate lyase C-terminal" evidence="4">
    <location>
        <begin position="381"/>
        <end position="465"/>
    </location>
</feature>
<keyword evidence="6" id="KW-1185">Reference proteome</keyword>
<dbReference type="GO" id="GO:0005829">
    <property type="term" value="C:cytosol"/>
    <property type="evidence" value="ECO:0007669"/>
    <property type="project" value="TreeGrafter"/>
</dbReference>
<accession>A0A3A1YHW4</accession>
<dbReference type="InterPro" id="IPR008948">
    <property type="entry name" value="L-Aspartase-like"/>
</dbReference>
<comment type="catalytic activity">
    <reaction evidence="3">
        <text>(2S)-2-[5-amino-1-(5-phospho-beta-D-ribosyl)imidazole-4-carboxamido]succinate = 5-amino-1-(5-phospho-beta-D-ribosyl)imidazole-4-carboxamide + fumarate</text>
        <dbReference type="Rhea" id="RHEA:23920"/>
        <dbReference type="ChEBI" id="CHEBI:29806"/>
        <dbReference type="ChEBI" id="CHEBI:58443"/>
        <dbReference type="ChEBI" id="CHEBI:58475"/>
        <dbReference type="EC" id="4.3.2.2"/>
    </reaction>
</comment>
<dbReference type="InterPro" id="IPR004769">
    <property type="entry name" value="Pur_lyase"/>
</dbReference>
<comment type="caution">
    <text evidence="5">The sequence shown here is derived from an EMBL/GenBank/DDBJ whole genome shotgun (WGS) entry which is preliminary data.</text>
</comment>
<dbReference type="SMART" id="SM00998">
    <property type="entry name" value="ADSL_C"/>
    <property type="match status" value="1"/>
</dbReference>
<dbReference type="PANTHER" id="PTHR43172:SF1">
    <property type="entry name" value="ADENYLOSUCCINATE LYASE"/>
    <property type="match status" value="1"/>
</dbReference>
<keyword evidence="1 3" id="KW-0456">Lyase</keyword>
<dbReference type="UniPathway" id="UPA00075">
    <property type="reaction ID" value="UER00336"/>
</dbReference>
<dbReference type="EC" id="4.3.2.2" evidence="2 3"/>
<name>A0A3A1YHW4_9GAMM</name>
<dbReference type="InterPro" id="IPR019468">
    <property type="entry name" value="AdenyloSucc_lyase_C"/>
</dbReference>
<dbReference type="PRINTS" id="PR00149">
    <property type="entry name" value="FUMRATELYASE"/>
</dbReference>
<comment type="similarity">
    <text evidence="3">Belongs to the lyase 1 family. Adenylosuccinate lyase subfamily.</text>
</comment>
<evidence type="ECO:0000259" key="4">
    <source>
        <dbReference type="SMART" id="SM00998"/>
    </source>
</evidence>
<comment type="catalytic activity">
    <reaction evidence="3">
        <text>N(6)-(1,2-dicarboxyethyl)-AMP = fumarate + AMP</text>
        <dbReference type="Rhea" id="RHEA:16853"/>
        <dbReference type="ChEBI" id="CHEBI:29806"/>
        <dbReference type="ChEBI" id="CHEBI:57567"/>
        <dbReference type="ChEBI" id="CHEBI:456215"/>
        <dbReference type="EC" id="4.3.2.2"/>
    </reaction>
</comment>
<dbReference type="PROSITE" id="PS00163">
    <property type="entry name" value="FUMARATE_LYASES"/>
    <property type="match status" value="1"/>
</dbReference>
<gene>
    <name evidence="5" type="ORF">CKF59_02220</name>
</gene>
<evidence type="ECO:0000256" key="3">
    <source>
        <dbReference type="RuleBase" id="RU361172"/>
    </source>
</evidence>
<dbReference type="Proteomes" id="UP000265964">
    <property type="component" value="Unassembled WGS sequence"/>
</dbReference>
<sequence>MTNYSSFDAQSPHNFYDYPLCSRYASEQMKHIFSPNFKFSTWRKLWVILAESEQELGLDFISDAQIQQLKDNIYNIDFAAAHAYELQLKHDVMAHVHAYGDVAPLARKIIHLGVTSAYVGDNTDLIQIKEGLLLVKQRLVTFIATLAKFAEQYKDLPTLGYTHFQAAQLTTVGKRATLWLKSFMFDLAEVEHRLETLEFRGVKGTTGTAASFKELFGNDFQKVVALDKMVTERAGFKHRQEVSGQTYDRKQDSLVLQTLANLASSAHKFTNDFRLLQHLKELEEPFAKKQIGSSAMAYKRNPMRCERISALAKFVLSLEMNGHLVHSTQWFERTLDDSANKRLSYPQAFLAIDAILLVLQNIAEGIVVYEKMITRNVMRELPFMATEDIIMDSVKKGMDRQEVHEIIRELSMEQARLVKQEGQENKLIEAILADGRLPINAHEIKDLLNPSNYIGFAPQQVEAYLQEVIQPMLERNQEFILTQSQEFGV</sequence>
<proteinExistence type="inferred from homology"/>
<dbReference type="GO" id="GO:0044208">
    <property type="term" value="P:'de novo' AMP biosynthetic process"/>
    <property type="evidence" value="ECO:0007669"/>
    <property type="project" value="UniProtKB-UniPathway"/>
</dbReference>
<dbReference type="SUPFAM" id="SSF48557">
    <property type="entry name" value="L-aspartase-like"/>
    <property type="match status" value="1"/>
</dbReference>
<dbReference type="Pfam" id="PF10397">
    <property type="entry name" value="ADSL_C"/>
    <property type="match status" value="1"/>
</dbReference>
<dbReference type="InterPro" id="IPR020557">
    <property type="entry name" value="Fumarate_lyase_CS"/>
</dbReference>
<dbReference type="AlphaFoldDB" id="A0A3A1YHW4"/>
<reference evidence="5 6" key="1">
    <citation type="submission" date="2017-08" db="EMBL/GenBank/DDBJ databases">
        <title>Reclassification of Bisgaard taxon 37 and 44.</title>
        <authorList>
            <person name="Christensen H."/>
        </authorList>
    </citation>
    <scope>NUCLEOTIDE SEQUENCE [LARGE SCALE GENOMIC DNA]</scope>
    <source>
        <strain evidence="5 6">EEAB3T1</strain>
    </source>
</reference>
<dbReference type="GO" id="GO:0004018">
    <property type="term" value="F:N6-(1,2-dicarboxyethyl)AMP AMP-lyase (fumarate-forming) activity"/>
    <property type="evidence" value="ECO:0007669"/>
    <property type="project" value="UniProtKB-UniRule"/>
</dbReference>
<evidence type="ECO:0000256" key="1">
    <source>
        <dbReference type="ARBA" id="ARBA00023239"/>
    </source>
</evidence>
<dbReference type="Gene3D" id="1.20.200.10">
    <property type="entry name" value="Fumarase/aspartase (Central domain)"/>
    <property type="match status" value="1"/>
</dbReference>
<dbReference type="InterPro" id="IPR000362">
    <property type="entry name" value="Fumarate_lyase_fam"/>
</dbReference>
<dbReference type="CDD" id="cd03302">
    <property type="entry name" value="Adenylsuccinate_lyase_2"/>
    <property type="match status" value="1"/>
</dbReference>
<dbReference type="Gene3D" id="1.10.275.60">
    <property type="match status" value="1"/>
</dbReference>
<dbReference type="Gene3D" id="1.10.40.30">
    <property type="entry name" value="Fumarase/aspartase (C-terminal domain)"/>
    <property type="match status" value="1"/>
</dbReference>
<dbReference type="GO" id="GO:0070626">
    <property type="term" value="F:(S)-2-(5-amino-1-(5-phospho-D-ribosyl)imidazole-4-carboxamido) succinate lyase (fumarate-forming) activity"/>
    <property type="evidence" value="ECO:0007669"/>
    <property type="project" value="TreeGrafter"/>
</dbReference>
<dbReference type="UniPathway" id="UPA00074">
    <property type="reaction ID" value="UER00132"/>
</dbReference>